<dbReference type="Proteomes" id="UP001221757">
    <property type="component" value="Unassembled WGS sequence"/>
</dbReference>
<proteinExistence type="predicted"/>
<evidence type="ECO:0000313" key="2">
    <source>
        <dbReference type="EMBL" id="KAJ7657040.1"/>
    </source>
</evidence>
<keyword evidence="1" id="KW-0812">Transmembrane</keyword>
<reference evidence="2" key="1">
    <citation type="submission" date="2023-03" db="EMBL/GenBank/DDBJ databases">
        <title>Massive genome expansion in bonnet fungi (Mycena s.s.) driven by repeated elements and novel gene families across ecological guilds.</title>
        <authorList>
            <consortium name="Lawrence Berkeley National Laboratory"/>
            <person name="Harder C.B."/>
            <person name="Miyauchi S."/>
            <person name="Viragh M."/>
            <person name="Kuo A."/>
            <person name="Thoen E."/>
            <person name="Andreopoulos B."/>
            <person name="Lu D."/>
            <person name="Skrede I."/>
            <person name="Drula E."/>
            <person name="Henrissat B."/>
            <person name="Morin E."/>
            <person name="Kohler A."/>
            <person name="Barry K."/>
            <person name="LaButti K."/>
            <person name="Morin E."/>
            <person name="Salamov A."/>
            <person name="Lipzen A."/>
            <person name="Mereny Z."/>
            <person name="Hegedus B."/>
            <person name="Baldrian P."/>
            <person name="Stursova M."/>
            <person name="Weitz H."/>
            <person name="Taylor A."/>
            <person name="Grigoriev I.V."/>
            <person name="Nagy L.G."/>
            <person name="Martin F."/>
            <person name="Kauserud H."/>
        </authorList>
    </citation>
    <scope>NUCLEOTIDE SEQUENCE</scope>
    <source>
        <strain evidence="2">CBHHK067</strain>
    </source>
</reference>
<dbReference type="AlphaFoldDB" id="A0AAD7CPR0"/>
<accession>A0AAD7CPR0</accession>
<feature type="transmembrane region" description="Helical" evidence="1">
    <location>
        <begin position="12"/>
        <end position="36"/>
    </location>
</feature>
<name>A0AAD7CPR0_MYCRO</name>
<keyword evidence="1" id="KW-1133">Transmembrane helix</keyword>
<evidence type="ECO:0000256" key="1">
    <source>
        <dbReference type="SAM" id="Phobius"/>
    </source>
</evidence>
<keyword evidence="1" id="KW-0472">Membrane</keyword>
<organism evidence="2 3">
    <name type="scientific">Mycena rosella</name>
    <name type="common">Pink bonnet</name>
    <name type="synonym">Agaricus rosellus</name>
    <dbReference type="NCBI Taxonomy" id="1033263"/>
    <lineage>
        <taxon>Eukaryota</taxon>
        <taxon>Fungi</taxon>
        <taxon>Dikarya</taxon>
        <taxon>Basidiomycota</taxon>
        <taxon>Agaricomycotina</taxon>
        <taxon>Agaricomycetes</taxon>
        <taxon>Agaricomycetidae</taxon>
        <taxon>Agaricales</taxon>
        <taxon>Marasmiineae</taxon>
        <taxon>Mycenaceae</taxon>
        <taxon>Mycena</taxon>
    </lineage>
</organism>
<evidence type="ECO:0000313" key="3">
    <source>
        <dbReference type="Proteomes" id="UP001221757"/>
    </source>
</evidence>
<keyword evidence="3" id="KW-1185">Reference proteome</keyword>
<protein>
    <submittedName>
        <fullName evidence="2">Uncharacterized protein</fullName>
    </submittedName>
</protein>
<comment type="caution">
    <text evidence="2">The sequence shown here is derived from an EMBL/GenBank/DDBJ whole genome shotgun (WGS) entry which is preliminary data.</text>
</comment>
<gene>
    <name evidence="2" type="ORF">B0H17DRAFT_1185830</name>
</gene>
<sequence>MPLESGRQRAVVLIQAGATFVLKSGGFCCAAAALGWQILRLRRAIRGGVSWQEEKSDGHVTPPSQDIALPSQALAEERLHESIRVEWARARARKVRWCEEVMLLREEMRRVLRYLNWQADWWRGRVDLRKEFESGAVAAGARAYALKQARWHDRLGGFFRIKWTASALSTAGSLVAWETVDTVEDLDEFFCQQ</sequence>
<dbReference type="EMBL" id="JARKIE010000294">
    <property type="protein sequence ID" value="KAJ7657040.1"/>
    <property type="molecule type" value="Genomic_DNA"/>
</dbReference>